<comment type="caution">
    <text evidence="1">The sequence shown here is derived from an EMBL/GenBank/DDBJ whole genome shotgun (WGS) entry which is preliminary data.</text>
</comment>
<dbReference type="CDD" id="cd02440">
    <property type="entry name" value="AdoMet_MTases"/>
    <property type="match status" value="1"/>
</dbReference>
<keyword evidence="1" id="KW-0830">Ubiquinone</keyword>
<sequence length="244" mass="28033">MNKKQNVWDILGKSSFNIHVKKDEIDPQAADNILIAWPPILKLILSKFTPNKKIRILDYGCSTGGFCNKLNKFGYKVTGVDTSEEMINTAKKNSPSEIKFIKGNHNIISSLGKFSIITTIMTLQFIENIERIHNILSDSVVDGGILIIADFNREWVKESLKMKIWFTKFDSIEKPEVGLKTFGNLRTKVFIRDSIKYDSLAAQNKMTKIFEINPIFNKEFIDKYPDYYPNNISEYLILGYQKSS</sequence>
<protein>
    <submittedName>
        <fullName evidence="1">Ubiquinone/menaquinone biosynthesis methyltransferase</fullName>
    </submittedName>
</protein>
<dbReference type="AlphaFoldDB" id="A0A0F9ZA88"/>
<keyword evidence="1" id="KW-0808">Transferase</keyword>
<dbReference type="SUPFAM" id="SSF53335">
    <property type="entry name" value="S-adenosyl-L-methionine-dependent methyltransferases"/>
    <property type="match status" value="1"/>
</dbReference>
<dbReference type="InterPro" id="IPR029063">
    <property type="entry name" value="SAM-dependent_MTases_sf"/>
</dbReference>
<evidence type="ECO:0000313" key="2">
    <source>
        <dbReference type="Proteomes" id="UP000034349"/>
    </source>
</evidence>
<dbReference type="PANTHER" id="PTHR43861">
    <property type="entry name" value="TRANS-ACONITATE 2-METHYLTRANSFERASE-RELATED"/>
    <property type="match status" value="1"/>
</dbReference>
<dbReference type="Gene3D" id="3.40.50.150">
    <property type="entry name" value="Vaccinia Virus protein VP39"/>
    <property type="match status" value="1"/>
</dbReference>
<dbReference type="Pfam" id="PF13489">
    <property type="entry name" value="Methyltransf_23"/>
    <property type="match status" value="1"/>
</dbReference>
<accession>A0A0F9ZA88</accession>
<dbReference type="GO" id="GO:0032259">
    <property type="term" value="P:methylation"/>
    <property type="evidence" value="ECO:0007669"/>
    <property type="project" value="UniProtKB-KW"/>
</dbReference>
<proteinExistence type="predicted"/>
<dbReference type="EMBL" id="LBOK01000026">
    <property type="protein sequence ID" value="KKP35691.1"/>
    <property type="molecule type" value="Genomic_DNA"/>
</dbReference>
<organism evidence="1 2">
    <name type="scientific">Candidatus Roizmanbacteria bacterium GW2011_GWA2_32_13</name>
    <dbReference type="NCBI Taxonomy" id="1618475"/>
    <lineage>
        <taxon>Bacteria</taxon>
        <taxon>Candidatus Roizmaniibacteriota</taxon>
    </lineage>
</organism>
<evidence type="ECO:0000313" key="1">
    <source>
        <dbReference type="EMBL" id="KKP35691.1"/>
    </source>
</evidence>
<reference evidence="1 2" key="1">
    <citation type="journal article" date="2015" name="Nature">
        <title>rRNA introns, odd ribosomes, and small enigmatic genomes across a large radiation of phyla.</title>
        <authorList>
            <person name="Brown C.T."/>
            <person name="Hug L.A."/>
            <person name="Thomas B.C."/>
            <person name="Sharon I."/>
            <person name="Castelle C.J."/>
            <person name="Singh A."/>
            <person name="Wilkins M.J."/>
            <person name="Williams K.H."/>
            <person name="Banfield J.F."/>
        </authorList>
    </citation>
    <scope>NUCLEOTIDE SEQUENCE [LARGE SCALE GENOMIC DNA]</scope>
</reference>
<keyword evidence="1" id="KW-0489">Methyltransferase</keyword>
<dbReference type="GO" id="GO:0008168">
    <property type="term" value="F:methyltransferase activity"/>
    <property type="evidence" value="ECO:0007669"/>
    <property type="project" value="UniProtKB-KW"/>
</dbReference>
<gene>
    <name evidence="1" type="ORF">UR23_C0026G0005</name>
</gene>
<dbReference type="Proteomes" id="UP000034349">
    <property type="component" value="Unassembled WGS sequence"/>
</dbReference>
<name>A0A0F9ZA88_9BACT</name>